<dbReference type="AlphaFoldDB" id="A0A8J5WJ70"/>
<sequence length="122" mass="14466">MISAEEQQIRDELEADIEEDLEREIIDDMCRLAHHLQRLYQHKDWRKLTRPATNYRMPLGHTATPVLSEINIRIKLNGQCKIDITKIEQDAAAEQRSMTMKTRQADTVCYRKQQNHPVVPWR</sequence>
<keyword evidence="2" id="KW-1185">Reference proteome</keyword>
<evidence type="ECO:0000313" key="1">
    <source>
        <dbReference type="EMBL" id="KAG8091400.1"/>
    </source>
</evidence>
<gene>
    <name evidence="1" type="ORF">GUJ93_ZPchr0012g21786</name>
</gene>
<dbReference type="EMBL" id="JAAALK010000080">
    <property type="protein sequence ID" value="KAG8091400.1"/>
    <property type="molecule type" value="Genomic_DNA"/>
</dbReference>
<name>A0A8J5WJ70_ZIZPA</name>
<comment type="caution">
    <text evidence="1">The sequence shown here is derived from an EMBL/GenBank/DDBJ whole genome shotgun (WGS) entry which is preliminary data.</text>
</comment>
<dbReference type="OrthoDB" id="1917248at2759"/>
<reference evidence="1" key="2">
    <citation type="submission" date="2021-02" db="EMBL/GenBank/DDBJ databases">
        <authorList>
            <person name="Kimball J.A."/>
            <person name="Haas M.W."/>
            <person name="Macchietto M."/>
            <person name="Kono T."/>
            <person name="Duquette J."/>
            <person name="Shao M."/>
        </authorList>
    </citation>
    <scope>NUCLEOTIDE SEQUENCE</scope>
    <source>
        <tissue evidence="1">Fresh leaf tissue</tissue>
    </source>
</reference>
<proteinExistence type="predicted"/>
<protein>
    <submittedName>
        <fullName evidence="1">Uncharacterized protein</fullName>
    </submittedName>
</protein>
<dbReference type="Proteomes" id="UP000729402">
    <property type="component" value="Unassembled WGS sequence"/>
</dbReference>
<evidence type="ECO:0000313" key="2">
    <source>
        <dbReference type="Proteomes" id="UP000729402"/>
    </source>
</evidence>
<organism evidence="1 2">
    <name type="scientific">Zizania palustris</name>
    <name type="common">Northern wild rice</name>
    <dbReference type="NCBI Taxonomy" id="103762"/>
    <lineage>
        <taxon>Eukaryota</taxon>
        <taxon>Viridiplantae</taxon>
        <taxon>Streptophyta</taxon>
        <taxon>Embryophyta</taxon>
        <taxon>Tracheophyta</taxon>
        <taxon>Spermatophyta</taxon>
        <taxon>Magnoliopsida</taxon>
        <taxon>Liliopsida</taxon>
        <taxon>Poales</taxon>
        <taxon>Poaceae</taxon>
        <taxon>BOP clade</taxon>
        <taxon>Oryzoideae</taxon>
        <taxon>Oryzeae</taxon>
        <taxon>Zizaniinae</taxon>
        <taxon>Zizania</taxon>
    </lineage>
</organism>
<accession>A0A8J5WJ70</accession>
<reference evidence="1" key="1">
    <citation type="journal article" date="2021" name="bioRxiv">
        <title>Whole Genome Assembly and Annotation of Northern Wild Rice, Zizania palustris L., Supports a Whole Genome Duplication in the Zizania Genus.</title>
        <authorList>
            <person name="Haas M."/>
            <person name="Kono T."/>
            <person name="Macchietto M."/>
            <person name="Millas R."/>
            <person name="McGilp L."/>
            <person name="Shao M."/>
            <person name="Duquette J."/>
            <person name="Hirsch C.N."/>
            <person name="Kimball J."/>
        </authorList>
    </citation>
    <scope>NUCLEOTIDE SEQUENCE</scope>
    <source>
        <tissue evidence="1">Fresh leaf tissue</tissue>
    </source>
</reference>